<dbReference type="SUPFAM" id="SSF53850">
    <property type="entry name" value="Periplasmic binding protein-like II"/>
    <property type="match status" value="1"/>
</dbReference>
<keyword evidence="5" id="KW-0574">Periplasm</keyword>
<evidence type="ECO:0000256" key="3">
    <source>
        <dbReference type="ARBA" id="ARBA00022448"/>
    </source>
</evidence>
<dbReference type="Gene3D" id="3.40.190.170">
    <property type="entry name" value="Bacterial extracellular solute-binding protein, family 7"/>
    <property type="match status" value="1"/>
</dbReference>
<dbReference type="Pfam" id="PF03480">
    <property type="entry name" value="DctP"/>
    <property type="match status" value="1"/>
</dbReference>
<name>K2GKG6_9RHOB</name>
<dbReference type="InterPro" id="IPR018389">
    <property type="entry name" value="DctP_fam"/>
</dbReference>
<evidence type="ECO:0000313" key="8">
    <source>
        <dbReference type="Proteomes" id="UP000006765"/>
    </source>
</evidence>
<evidence type="ECO:0000256" key="5">
    <source>
        <dbReference type="ARBA" id="ARBA00022764"/>
    </source>
</evidence>
<comment type="caution">
    <text evidence="7">The sequence shown here is derived from an EMBL/GenBank/DDBJ whole genome shotgun (WGS) entry which is preliminary data.</text>
</comment>
<comment type="similarity">
    <text evidence="2">Belongs to the bacterial solute-binding protein 7 family.</text>
</comment>
<dbReference type="CDD" id="cd13666">
    <property type="entry name" value="PBP2_TRAP_DctP_like_1"/>
    <property type="match status" value="1"/>
</dbReference>
<evidence type="ECO:0000256" key="2">
    <source>
        <dbReference type="ARBA" id="ARBA00009023"/>
    </source>
</evidence>
<organism evidence="7 8">
    <name type="scientific">Oceaniovalibus guishaninsula JLT2003</name>
    <dbReference type="NCBI Taxonomy" id="1231392"/>
    <lineage>
        <taxon>Bacteria</taxon>
        <taxon>Pseudomonadati</taxon>
        <taxon>Pseudomonadota</taxon>
        <taxon>Alphaproteobacteria</taxon>
        <taxon>Rhodobacterales</taxon>
        <taxon>Roseobacteraceae</taxon>
        <taxon>Oceaniovalibus</taxon>
    </lineage>
</organism>
<accession>K2GKG6</accession>
<dbReference type="EMBL" id="AMGO01000068">
    <property type="protein sequence ID" value="EKE43241.1"/>
    <property type="molecule type" value="Genomic_DNA"/>
</dbReference>
<feature type="signal peptide" evidence="6">
    <location>
        <begin position="1"/>
        <end position="20"/>
    </location>
</feature>
<evidence type="ECO:0000313" key="7">
    <source>
        <dbReference type="EMBL" id="EKE43241.1"/>
    </source>
</evidence>
<protein>
    <submittedName>
        <fullName evidence="7">Bacterial extracellular solute-binding protein, family 7</fullName>
    </submittedName>
</protein>
<dbReference type="PANTHER" id="PTHR33376">
    <property type="match status" value="1"/>
</dbReference>
<dbReference type="PANTHER" id="PTHR33376:SF7">
    <property type="entry name" value="C4-DICARBOXYLATE-BINDING PROTEIN DCTB"/>
    <property type="match status" value="1"/>
</dbReference>
<dbReference type="InterPro" id="IPR038404">
    <property type="entry name" value="TRAP_DctP_sf"/>
</dbReference>
<evidence type="ECO:0000256" key="6">
    <source>
        <dbReference type="SAM" id="SignalP"/>
    </source>
</evidence>
<dbReference type="AlphaFoldDB" id="K2GKG6"/>
<feature type="chain" id="PRO_5003858138" evidence="6">
    <location>
        <begin position="21"/>
        <end position="349"/>
    </location>
</feature>
<evidence type="ECO:0000256" key="1">
    <source>
        <dbReference type="ARBA" id="ARBA00004418"/>
    </source>
</evidence>
<comment type="subcellular location">
    <subcellularLocation>
        <location evidence="1">Periplasm</location>
    </subcellularLocation>
</comment>
<keyword evidence="3" id="KW-0813">Transport</keyword>
<gene>
    <name evidence="7" type="ORF">OCGS_2832</name>
</gene>
<reference evidence="7 8" key="1">
    <citation type="journal article" date="2012" name="J. Bacteriol.">
        <title>Draft Genome Sequence of Oceaniovalibus guishaninsula JLT2003T.</title>
        <authorList>
            <person name="Tang K."/>
            <person name="Liu K."/>
            <person name="Jiao N."/>
        </authorList>
    </citation>
    <scope>NUCLEOTIDE SEQUENCE [LARGE SCALE GENOMIC DNA]</scope>
    <source>
        <strain evidence="7 8">JLT2003</strain>
    </source>
</reference>
<dbReference type="Proteomes" id="UP000006765">
    <property type="component" value="Unassembled WGS sequence"/>
</dbReference>
<proteinExistence type="inferred from homology"/>
<keyword evidence="8" id="KW-1185">Reference proteome</keyword>
<dbReference type="GO" id="GO:0042597">
    <property type="term" value="C:periplasmic space"/>
    <property type="evidence" value="ECO:0007669"/>
    <property type="project" value="UniProtKB-SubCell"/>
</dbReference>
<dbReference type="GO" id="GO:0055085">
    <property type="term" value="P:transmembrane transport"/>
    <property type="evidence" value="ECO:0007669"/>
    <property type="project" value="InterPro"/>
</dbReference>
<dbReference type="NCBIfam" id="NF037995">
    <property type="entry name" value="TRAP_S1"/>
    <property type="match status" value="1"/>
</dbReference>
<sequence>MTNLLTATALATGLATAAAAETVLIYSEGGPNRGTRAEALEDFAQNVAEMSNGDLAIDIHWGGALIKLTATLGGVRDGAADMGTVLTAYEPLRLMAYGIGDLPLASSDPWVGMRAMYELMTTNRQMIDALADENVVYISNYTSTGIQMNCAGDNRIESIDDIAGKKIRASGTFGKVLNDLGANTVNMGYNEVYQALDSGLIDCEAGYLYTLEGYKLYEVINHIALADWGQITGFGIVMNKDIYDGLTPEQQQVLKDAGDRLVDDFARAQIEQMDVIVDGLKTGDIGRQVDVVDFDGRQTLIDASMKYRDEWVEGVTAMGLDGEGLWSEYTDLIAKYEAERDTSGYPWNR</sequence>
<dbReference type="eggNOG" id="COG1638">
    <property type="taxonomic scope" value="Bacteria"/>
</dbReference>
<keyword evidence="4 6" id="KW-0732">Signal</keyword>
<evidence type="ECO:0000256" key="4">
    <source>
        <dbReference type="ARBA" id="ARBA00022729"/>
    </source>
</evidence>
<dbReference type="STRING" id="1231392.OCGS_2832"/>